<protein>
    <submittedName>
        <fullName evidence="2">Uncharacterized protein</fullName>
    </submittedName>
</protein>
<feature type="transmembrane region" description="Helical" evidence="1">
    <location>
        <begin position="394"/>
        <end position="416"/>
    </location>
</feature>
<feature type="transmembrane region" description="Helical" evidence="1">
    <location>
        <begin position="423"/>
        <end position="440"/>
    </location>
</feature>
<accession>A0A0P1IXS9</accession>
<dbReference type="AlphaFoldDB" id="A0A0P1IXS9"/>
<keyword evidence="3" id="KW-1185">Reference proteome</keyword>
<sequence length="592" mass="64867">MLIQIRCLLTLFAALVIGSSAIGDVIPYSGAEVARNIAVFRVENDGVRLELEVYPEDFEAFASFLPNEVLQDLHATVATHQAAFGSESESILVSRTDRSPLSFKFVTAENRERIDRASPLTGRTDPITGRIIPAPPEDPQVIYIEAFFGFDGARPETLIFRPPTPKEDKPATSIGFMVFDRAVPVTKFSYFDSDARLEIDWSDPWFTAFTNVNLNRSAQSGTTSFLYVAPREVRHEILIRLRELAPWIDMDLGTGSKLNPSQQETILDAALNAFKNRNPVIIAGEPVQPTSVRGAFLTLGETGVQVVKSSATLLTDTAFAGLILSYPISTLPAEATVTWDMFDQSIQHVPVTLTDVAGPFLDWATPEDPEVSWINHLKRYVDPEVTQVQATGVFFLPIWTVLAVAVALGAGVGALLSPLKSRRIGFVLLAAGSLVAGVAFRHEMQIPFQNPIAGPSREKMASETFSLLLANSYVAALEVSPEARRKALEPIVRNTALTDVAAELETNLAIRVPGGSRAQIAEVTDVAIVEGDIKITGAFEGVAKWIVDARAGHWGHDHRRRVEYRARVEFRPERGVWKLTGITVMEARAPDV</sequence>
<gene>
    <name evidence="2" type="ORF">RUE5091_03770</name>
</gene>
<keyword evidence="1" id="KW-0472">Membrane</keyword>
<evidence type="ECO:0000313" key="2">
    <source>
        <dbReference type="EMBL" id="CUK14582.1"/>
    </source>
</evidence>
<dbReference type="STRING" id="1715692.RUE5091_03770"/>
<dbReference type="Proteomes" id="UP000051260">
    <property type="component" value="Unassembled WGS sequence"/>
</dbReference>
<keyword evidence="1" id="KW-0812">Transmembrane</keyword>
<organism evidence="2 3">
    <name type="scientific">Ruegeria denitrificans</name>
    <dbReference type="NCBI Taxonomy" id="1715692"/>
    <lineage>
        <taxon>Bacteria</taxon>
        <taxon>Pseudomonadati</taxon>
        <taxon>Pseudomonadota</taxon>
        <taxon>Alphaproteobacteria</taxon>
        <taxon>Rhodobacterales</taxon>
        <taxon>Roseobacteraceae</taxon>
        <taxon>Ruegeria</taxon>
    </lineage>
</organism>
<proteinExistence type="predicted"/>
<name>A0A0P1IXS9_9RHOB</name>
<dbReference type="EMBL" id="CYUD01000014">
    <property type="protein sequence ID" value="CUK14582.1"/>
    <property type="molecule type" value="Genomic_DNA"/>
</dbReference>
<evidence type="ECO:0000256" key="1">
    <source>
        <dbReference type="SAM" id="Phobius"/>
    </source>
</evidence>
<evidence type="ECO:0000313" key="3">
    <source>
        <dbReference type="Proteomes" id="UP000051260"/>
    </source>
</evidence>
<reference evidence="3" key="1">
    <citation type="submission" date="2015-09" db="EMBL/GenBank/DDBJ databases">
        <authorList>
            <person name="Rodrigo-Torres L."/>
            <person name="Arahal D.R."/>
        </authorList>
    </citation>
    <scope>NUCLEOTIDE SEQUENCE [LARGE SCALE GENOMIC DNA]</scope>
    <source>
        <strain evidence="3">CECT 5091</strain>
    </source>
</reference>
<keyword evidence="1" id="KW-1133">Transmembrane helix</keyword>